<organism evidence="2 3">
    <name type="scientific">Pyrenophora teres f. teres</name>
    <dbReference type="NCBI Taxonomy" id="97479"/>
    <lineage>
        <taxon>Eukaryota</taxon>
        <taxon>Fungi</taxon>
        <taxon>Dikarya</taxon>
        <taxon>Ascomycota</taxon>
        <taxon>Pezizomycotina</taxon>
        <taxon>Dothideomycetes</taxon>
        <taxon>Pleosporomycetidae</taxon>
        <taxon>Pleosporales</taxon>
        <taxon>Pleosporineae</taxon>
        <taxon>Pleosporaceae</taxon>
        <taxon>Pyrenophora</taxon>
    </lineage>
</organism>
<accession>A0A6S6W5B3</accession>
<feature type="compositionally biased region" description="Acidic residues" evidence="1">
    <location>
        <begin position="468"/>
        <end position="488"/>
    </location>
</feature>
<proteinExistence type="predicted"/>
<name>A0A6S6W5B3_9PLEO</name>
<reference evidence="2" key="1">
    <citation type="submission" date="2021-02" db="EMBL/GenBank/DDBJ databases">
        <authorList>
            <person name="Syme A R."/>
            <person name="Syme A R."/>
            <person name="Moolhuijzen P."/>
        </authorList>
    </citation>
    <scope>NUCLEOTIDE SEQUENCE</scope>
    <source>
        <strain evidence="2">W1-1</strain>
    </source>
</reference>
<dbReference type="AlphaFoldDB" id="A0A6S6W5B3"/>
<sequence length="497" mass="54959">MFRPTEELKTWTGDMSLEVASTMPNFRTHVLSNTSDKKILALHPIHSDYLKPLSRPELVELANKIAADIRAAQPNTPQAAANFALEETLRRLMELGVIKKKKTEQQQTPPPNEEGPEAVTTTMPKVEDQSHHMTNKAAEEVGFGGDGSEGTKANMTSPGPAAEQSTFPGSPPSILKKPLPRSDDRNQTALPSGPRALKDVNSPIKDKTLALSSYAYPSPKELAQEYRQNTLFRLEQERRNRFHPNDYLVSDHAMAQHRHPTPKHVRFAPDPSVREFDGAGAPKSAWKETPVVAFAPTQNEDRVVAVEANEEHDRALALALEARDDDSDDDDDGLPPPYNQIEDEDIASPTHNGSRSRQLGRQPQPSPSRQPPTPHTPCDTCAPCLTTKLNTLDLALSSLRHHAHPAARTAISKARRRLHRARHGDEHLLRRARRWTMKADELVMQAMQDAEEGGAYAGFDGDGYVEVGDADDDGGDEWEDDGEWEDVVMTEGPGSSR</sequence>
<dbReference type="EMBL" id="HG992982">
    <property type="protein sequence ID" value="CAE7185607.1"/>
    <property type="molecule type" value="Genomic_DNA"/>
</dbReference>
<feature type="compositionally biased region" description="Pro residues" evidence="1">
    <location>
        <begin position="364"/>
        <end position="375"/>
    </location>
</feature>
<protein>
    <submittedName>
        <fullName evidence="2">Uncharacterized protein</fullName>
    </submittedName>
</protein>
<feature type="compositionally biased region" description="Low complexity" evidence="1">
    <location>
        <begin position="455"/>
        <end position="467"/>
    </location>
</feature>
<feature type="region of interest" description="Disordered" evidence="1">
    <location>
        <begin position="140"/>
        <end position="201"/>
    </location>
</feature>
<feature type="compositionally biased region" description="Polar residues" evidence="1">
    <location>
        <begin position="151"/>
        <end position="168"/>
    </location>
</feature>
<evidence type="ECO:0000313" key="2">
    <source>
        <dbReference type="EMBL" id="CAE7185607.1"/>
    </source>
</evidence>
<feature type="region of interest" description="Disordered" evidence="1">
    <location>
        <begin position="321"/>
        <end position="377"/>
    </location>
</feature>
<feature type="compositionally biased region" description="Acidic residues" evidence="1">
    <location>
        <begin position="323"/>
        <end position="333"/>
    </location>
</feature>
<feature type="region of interest" description="Disordered" evidence="1">
    <location>
        <begin position="455"/>
        <end position="497"/>
    </location>
</feature>
<evidence type="ECO:0000313" key="3">
    <source>
        <dbReference type="Proteomes" id="UP000472372"/>
    </source>
</evidence>
<dbReference type="Proteomes" id="UP000472372">
    <property type="component" value="Chromosome 6"/>
</dbReference>
<evidence type="ECO:0000256" key="1">
    <source>
        <dbReference type="SAM" id="MobiDB-lite"/>
    </source>
</evidence>
<gene>
    <name evidence="2" type="ORF">PTTW11_06831</name>
</gene>
<feature type="region of interest" description="Disordered" evidence="1">
    <location>
        <begin position="100"/>
        <end position="119"/>
    </location>
</feature>